<evidence type="ECO:0000259" key="2">
    <source>
        <dbReference type="Pfam" id="PF13546"/>
    </source>
</evidence>
<dbReference type="InterPro" id="IPR039365">
    <property type="entry name" value="IS701-like"/>
</dbReference>
<feature type="compositionally biased region" description="Basic and acidic residues" evidence="1">
    <location>
        <begin position="375"/>
        <end position="386"/>
    </location>
</feature>
<dbReference type="NCBIfam" id="NF033540">
    <property type="entry name" value="transpos_IS701"/>
    <property type="match status" value="1"/>
</dbReference>
<dbReference type="EMBL" id="BAAAQD010000052">
    <property type="protein sequence ID" value="GAA1574297.1"/>
    <property type="molecule type" value="Genomic_DNA"/>
</dbReference>
<dbReference type="PANTHER" id="PTHR33627">
    <property type="entry name" value="TRANSPOSASE"/>
    <property type="match status" value="1"/>
</dbReference>
<dbReference type="Proteomes" id="UP001501470">
    <property type="component" value="Unassembled WGS sequence"/>
</dbReference>
<proteinExistence type="predicted"/>
<dbReference type="PANTHER" id="PTHR33627:SF1">
    <property type="entry name" value="TRANSPOSASE"/>
    <property type="match status" value="1"/>
</dbReference>
<feature type="region of interest" description="Disordered" evidence="1">
    <location>
        <begin position="375"/>
        <end position="428"/>
    </location>
</feature>
<gene>
    <name evidence="3" type="ORF">GCM10009827_115190</name>
</gene>
<keyword evidence="4" id="KW-1185">Reference proteome</keyword>
<evidence type="ECO:0000256" key="1">
    <source>
        <dbReference type="SAM" id="MobiDB-lite"/>
    </source>
</evidence>
<name>A0ABN2DDX9_9ACTN</name>
<dbReference type="SUPFAM" id="SSF53098">
    <property type="entry name" value="Ribonuclease H-like"/>
    <property type="match status" value="1"/>
</dbReference>
<dbReference type="InterPro" id="IPR038721">
    <property type="entry name" value="IS701-like_DDE_dom"/>
</dbReference>
<organism evidence="3 4">
    <name type="scientific">Dactylosporangium maewongense</name>
    <dbReference type="NCBI Taxonomy" id="634393"/>
    <lineage>
        <taxon>Bacteria</taxon>
        <taxon>Bacillati</taxon>
        <taxon>Actinomycetota</taxon>
        <taxon>Actinomycetes</taxon>
        <taxon>Micromonosporales</taxon>
        <taxon>Micromonosporaceae</taxon>
        <taxon>Dactylosporangium</taxon>
    </lineage>
</organism>
<dbReference type="InterPro" id="IPR012337">
    <property type="entry name" value="RNaseH-like_sf"/>
</dbReference>
<accession>A0ABN2DDX9</accession>
<feature type="domain" description="Transposase IS701-like DDE" evidence="2">
    <location>
        <begin position="21"/>
        <end position="231"/>
    </location>
</feature>
<evidence type="ECO:0000313" key="3">
    <source>
        <dbReference type="EMBL" id="GAA1574297.1"/>
    </source>
</evidence>
<dbReference type="Pfam" id="PF13546">
    <property type="entry name" value="DDE_5"/>
    <property type="match status" value="1"/>
</dbReference>
<protein>
    <submittedName>
        <fullName evidence="3">IS701 family transposase</fullName>
    </submittedName>
</protein>
<comment type="caution">
    <text evidence="3">The sequence shown here is derived from an EMBL/GenBank/DDBJ whole genome shotgun (WGS) entry which is preliminary data.</text>
</comment>
<reference evidence="3 4" key="1">
    <citation type="journal article" date="2019" name="Int. J. Syst. Evol. Microbiol.">
        <title>The Global Catalogue of Microorganisms (GCM) 10K type strain sequencing project: providing services to taxonomists for standard genome sequencing and annotation.</title>
        <authorList>
            <consortium name="The Broad Institute Genomics Platform"/>
            <consortium name="The Broad Institute Genome Sequencing Center for Infectious Disease"/>
            <person name="Wu L."/>
            <person name="Ma J."/>
        </authorList>
    </citation>
    <scope>NUCLEOTIDE SEQUENCE [LARGE SCALE GENOMIC DNA]</scope>
    <source>
        <strain evidence="3 4">JCM 15933</strain>
    </source>
</reference>
<sequence>MVDVELVGSWDAGLSELLFRFSHRFERVEPRRRAAAYLRGLLAPLERRNGWTLAEEAGHGSPDGLQGMLCSPAWDRDGVRDDVRACVIEAIGAPDGVLIADETGFVKKGRASAGVQRQYSGTAGKVENCQLGTFLAYASGRGRALIDRELYLPKSWTDDPARCARAAVPEDVVFATKPEQARAMLERAVVAGVPFAWFTADEAYGQNPGLRTWLEGQDIAYVMATRCDHEVPSGLRTTTSVQELVGRIRAGAWRRMSCGDGAHGPRVYDWVSTPIRARFPHGRQGWVLARRSISTGELAYYVCFGPRGTRLRTLVRTAGARWAVEESFQTAKNEVGLDQYQVRRYDAWYGHITLAMAAAAFLVITRAAEADRDAEAAEAVEVDRSQGDQAGPGHADPVEQQRNPSPVHPADLDRPAPRQPHPALVAMA</sequence>
<evidence type="ECO:0000313" key="4">
    <source>
        <dbReference type="Proteomes" id="UP001501470"/>
    </source>
</evidence>